<dbReference type="EMBL" id="JAWRVI010000637">
    <property type="protein sequence ID" value="KAK4061054.1"/>
    <property type="molecule type" value="Genomic_DNA"/>
</dbReference>
<proteinExistence type="predicted"/>
<sequence>MSTIKSTGMLWLGADDMDWVNGHLCVLKLLQTHIPRDAQTVLQSHGDDFEWLTRRAGGADDGENDTVGLAMGLESEVVDARVARTEAESRSESIRGGRLSVPAACAEGPSAGKIVDFGRLLVRVVLDAVGGRKEDDRGA</sequence>
<protein>
    <submittedName>
        <fullName evidence="1">Uncharacterized protein</fullName>
    </submittedName>
</protein>
<evidence type="ECO:0000313" key="1">
    <source>
        <dbReference type="EMBL" id="KAK4061054.1"/>
    </source>
</evidence>
<name>A0ABR0BBS1_PURLI</name>
<reference evidence="1 2" key="1">
    <citation type="journal article" date="2024" name="Microbiol. Resour. Announc.">
        <title>Genome annotations for the ascomycete fungi Trichoderma harzianum, Trichoderma aggressivum, and Purpureocillium lilacinum.</title>
        <authorList>
            <person name="Beijen E.P.W."/>
            <person name="Ohm R.A."/>
        </authorList>
    </citation>
    <scope>NUCLEOTIDE SEQUENCE [LARGE SCALE GENOMIC DNA]</scope>
    <source>
        <strain evidence="1 2">CBS 150709</strain>
    </source>
</reference>
<organism evidence="1 2">
    <name type="scientific">Purpureocillium lilacinum</name>
    <name type="common">Paecilomyces lilacinus</name>
    <dbReference type="NCBI Taxonomy" id="33203"/>
    <lineage>
        <taxon>Eukaryota</taxon>
        <taxon>Fungi</taxon>
        <taxon>Dikarya</taxon>
        <taxon>Ascomycota</taxon>
        <taxon>Pezizomycotina</taxon>
        <taxon>Sordariomycetes</taxon>
        <taxon>Hypocreomycetidae</taxon>
        <taxon>Hypocreales</taxon>
        <taxon>Ophiocordycipitaceae</taxon>
        <taxon>Purpureocillium</taxon>
    </lineage>
</organism>
<comment type="caution">
    <text evidence="1">The sequence shown here is derived from an EMBL/GenBank/DDBJ whole genome shotgun (WGS) entry which is preliminary data.</text>
</comment>
<accession>A0ABR0BBS1</accession>
<gene>
    <name evidence="1" type="ORF">Purlil1_14276</name>
</gene>
<dbReference type="Proteomes" id="UP001287286">
    <property type="component" value="Unassembled WGS sequence"/>
</dbReference>
<evidence type="ECO:0000313" key="2">
    <source>
        <dbReference type="Proteomes" id="UP001287286"/>
    </source>
</evidence>
<keyword evidence="2" id="KW-1185">Reference proteome</keyword>